<evidence type="ECO:0000256" key="1">
    <source>
        <dbReference type="ARBA" id="ARBA00022490"/>
    </source>
</evidence>
<dbReference type="AlphaFoldDB" id="A0A917K0L3"/>
<protein>
    <recommendedName>
        <fullName evidence="5">Exodeoxyribonuclease 7 large subunit</fullName>
        <ecNumber evidence="5">3.1.11.6</ecNumber>
    </recommendedName>
    <alternativeName>
        <fullName evidence="5">Exodeoxyribonuclease VII large subunit</fullName>
        <shortName evidence="5">Exonuclease VII large subunit</shortName>
    </alternativeName>
</protein>
<dbReference type="InterPro" id="IPR025824">
    <property type="entry name" value="OB-fold_nuc-bd_dom"/>
</dbReference>
<name>A0A917K0L3_9BACL</name>
<comment type="subunit">
    <text evidence="5">Heterooligomer composed of large and small subunits.</text>
</comment>
<keyword evidence="1 5" id="KW-0963">Cytoplasm</keyword>
<evidence type="ECO:0000313" key="9">
    <source>
        <dbReference type="EMBL" id="GGI95863.1"/>
    </source>
</evidence>
<comment type="function">
    <text evidence="5">Bidirectionally degrades single-stranded DNA into large acid-insoluble oligonucleotides, which are then degraded further into small acid-soluble oligonucleotides.</text>
</comment>
<dbReference type="GO" id="GO:0003676">
    <property type="term" value="F:nucleic acid binding"/>
    <property type="evidence" value="ECO:0007669"/>
    <property type="project" value="InterPro"/>
</dbReference>
<keyword evidence="3 5" id="KW-0378">Hydrolase</keyword>
<dbReference type="CDD" id="cd04489">
    <property type="entry name" value="ExoVII_LU_OBF"/>
    <property type="match status" value="1"/>
</dbReference>
<evidence type="ECO:0000256" key="6">
    <source>
        <dbReference type="RuleBase" id="RU004355"/>
    </source>
</evidence>
<comment type="caution">
    <text evidence="9">The sequence shown here is derived from an EMBL/GenBank/DDBJ whole genome shotgun (WGS) entry which is preliminary data.</text>
</comment>
<dbReference type="GO" id="GO:0009318">
    <property type="term" value="C:exodeoxyribonuclease VII complex"/>
    <property type="evidence" value="ECO:0007669"/>
    <property type="project" value="UniProtKB-UniRule"/>
</dbReference>
<dbReference type="HAMAP" id="MF_00378">
    <property type="entry name" value="Exonuc_7_L"/>
    <property type="match status" value="1"/>
</dbReference>
<organism evidence="9 10">
    <name type="scientific">Alicyclobacillus cellulosilyticus</name>
    <dbReference type="NCBI Taxonomy" id="1003997"/>
    <lineage>
        <taxon>Bacteria</taxon>
        <taxon>Bacillati</taxon>
        <taxon>Bacillota</taxon>
        <taxon>Bacilli</taxon>
        <taxon>Bacillales</taxon>
        <taxon>Alicyclobacillaceae</taxon>
        <taxon>Alicyclobacillus</taxon>
    </lineage>
</organism>
<reference evidence="9" key="1">
    <citation type="journal article" date="2014" name="Int. J. Syst. Evol. Microbiol.">
        <title>Complete genome sequence of Corynebacterium casei LMG S-19264T (=DSM 44701T), isolated from a smear-ripened cheese.</title>
        <authorList>
            <consortium name="US DOE Joint Genome Institute (JGI-PGF)"/>
            <person name="Walter F."/>
            <person name="Albersmeier A."/>
            <person name="Kalinowski J."/>
            <person name="Ruckert C."/>
        </authorList>
    </citation>
    <scope>NUCLEOTIDE SEQUENCE</scope>
    <source>
        <strain evidence="9">JCM 18487</strain>
    </source>
</reference>
<keyword evidence="10" id="KW-1185">Reference proteome</keyword>
<keyword evidence="2 5" id="KW-0540">Nuclease</keyword>
<dbReference type="EMBL" id="BMOY01000002">
    <property type="protein sequence ID" value="GGI95863.1"/>
    <property type="molecule type" value="Genomic_DNA"/>
</dbReference>
<dbReference type="NCBIfam" id="TIGR00237">
    <property type="entry name" value="xseA"/>
    <property type="match status" value="1"/>
</dbReference>
<comment type="similarity">
    <text evidence="5 6">Belongs to the XseA family.</text>
</comment>
<reference evidence="9" key="2">
    <citation type="submission" date="2020-09" db="EMBL/GenBank/DDBJ databases">
        <authorList>
            <person name="Sun Q."/>
            <person name="Ohkuma M."/>
        </authorList>
    </citation>
    <scope>NUCLEOTIDE SEQUENCE</scope>
    <source>
        <strain evidence="9">JCM 18487</strain>
    </source>
</reference>
<gene>
    <name evidence="5 9" type="primary">xseA</name>
    <name evidence="9" type="ORF">GCM10010885_01940</name>
</gene>
<evidence type="ECO:0000313" key="10">
    <source>
        <dbReference type="Proteomes" id="UP000637695"/>
    </source>
</evidence>
<dbReference type="GO" id="GO:0008855">
    <property type="term" value="F:exodeoxyribonuclease VII activity"/>
    <property type="evidence" value="ECO:0007669"/>
    <property type="project" value="UniProtKB-UniRule"/>
</dbReference>
<dbReference type="PANTHER" id="PTHR30008">
    <property type="entry name" value="EXODEOXYRIBONUCLEASE 7 LARGE SUBUNIT"/>
    <property type="match status" value="1"/>
</dbReference>
<feature type="domain" description="OB-fold nucleic acid binding" evidence="8">
    <location>
        <begin position="8"/>
        <end position="103"/>
    </location>
</feature>
<dbReference type="InterPro" id="IPR003753">
    <property type="entry name" value="Exonuc_VII_L"/>
</dbReference>
<evidence type="ECO:0000256" key="5">
    <source>
        <dbReference type="HAMAP-Rule" id="MF_00378"/>
    </source>
</evidence>
<dbReference type="InterPro" id="IPR020579">
    <property type="entry name" value="Exonuc_VII_lsu_C"/>
</dbReference>
<dbReference type="GO" id="GO:0005737">
    <property type="term" value="C:cytoplasm"/>
    <property type="evidence" value="ECO:0007669"/>
    <property type="project" value="UniProtKB-SubCell"/>
</dbReference>
<comment type="subcellular location">
    <subcellularLocation>
        <location evidence="5 6">Cytoplasm</location>
    </subcellularLocation>
</comment>
<keyword evidence="4 5" id="KW-0269">Exonuclease</keyword>
<evidence type="ECO:0000256" key="2">
    <source>
        <dbReference type="ARBA" id="ARBA00022722"/>
    </source>
</evidence>
<dbReference type="RefSeq" id="WP_188880612.1">
    <property type="nucleotide sequence ID" value="NZ_BMOY01000002.1"/>
</dbReference>
<evidence type="ECO:0000256" key="4">
    <source>
        <dbReference type="ARBA" id="ARBA00022839"/>
    </source>
</evidence>
<accession>A0A917K0L3</accession>
<evidence type="ECO:0000256" key="3">
    <source>
        <dbReference type="ARBA" id="ARBA00022801"/>
    </source>
</evidence>
<comment type="catalytic activity">
    <reaction evidence="5 6">
        <text>Exonucleolytic cleavage in either 5'- to 3'- or 3'- to 5'-direction to yield nucleoside 5'-phosphates.</text>
        <dbReference type="EC" id="3.1.11.6"/>
    </reaction>
</comment>
<dbReference type="GO" id="GO:0006308">
    <property type="term" value="P:DNA catabolic process"/>
    <property type="evidence" value="ECO:0007669"/>
    <property type="project" value="UniProtKB-UniRule"/>
</dbReference>
<dbReference type="Proteomes" id="UP000637695">
    <property type="component" value="Unassembled WGS sequence"/>
</dbReference>
<dbReference type="Pfam" id="PF02601">
    <property type="entry name" value="Exonuc_VII_L"/>
    <property type="match status" value="1"/>
</dbReference>
<dbReference type="EC" id="3.1.11.6" evidence="5"/>
<evidence type="ECO:0000259" key="7">
    <source>
        <dbReference type="Pfam" id="PF02601"/>
    </source>
</evidence>
<dbReference type="Pfam" id="PF13742">
    <property type="entry name" value="tRNA_anti_2"/>
    <property type="match status" value="1"/>
</dbReference>
<dbReference type="PANTHER" id="PTHR30008:SF0">
    <property type="entry name" value="EXODEOXYRIBONUCLEASE 7 LARGE SUBUNIT"/>
    <property type="match status" value="1"/>
</dbReference>
<sequence>MKGEDGVWSVSQLTALIKARLESDERLVNCWVVGEISNFKHHTSGHMYFTLKDDQARIRAVMFAGRNRNLTFRPEDGMRVICRGSVGVFERDGQYQLYVEEMQPDGIGALYVAFLQLRDRLAAEGLFDPARKRPLPRYPRRIGVVTSPTGAVIRDICATLQRRYPLASVVLAPALVQGPEAAASIEAALQRLAGLQGDERVDVIIVGRGGGSLEELWPFNEERVARAVAGCPVPVVSAVGHETDVTICDFAADKRAPTPTAAAEMVAPDQADLRVALLQMEARARQALRWKLDVAHERLQRAVGSPAWAQPKRWLDLRRQVVDHLEGQARRFGVRRVHIAREQVNRLQERLHRLDVRMPVRRASSILEQRHLRARTLMFQRLTQAKTQWERVAAALEALNPLAVLRRGYSVVYRADTDQVLTSVRQVQPGDPVRIQFADGSVLAKVAGGKEDGYDRTEQARLDL</sequence>
<proteinExistence type="inferred from homology"/>
<evidence type="ECO:0000259" key="8">
    <source>
        <dbReference type="Pfam" id="PF13742"/>
    </source>
</evidence>
<feature type="domain" description="Exonuclease VII large subunit C-terminal" evidence="7">
    <location>
        <begin position="126"/>
        <end position="444"/>
    </location>
</feature>